<evidence type="ECO:0000259" key="6">
    <source>
        <dbReference type="PROSITE" id="PS50110"/>
    </source>
</evidence>
<dbReference type="InterPro" id="IPR013656">
    <property type="entry name" value="PAS_4"/>
</dbReference>
<name>A0A127FC29_STEDE</name>
<organism evidence="9 10">
    <name type="scientific">Steroidobacter denitrificans</name>
    <dbReference type="NCBI Taxonomy" id="465721"/>
    <lineage>
        <taxon>Bacteria</taxon>
        <taxon>Pseudomonadati</taxon>
        <taxon>Pseudomonadota</taxon>
        <taxon>Gammaproteobacteria</taxon>
        <taxon>Steroidobacterales</taxon>
        <taxon>Steroidobacteraceae</taxon>
        <taxon>Steroidobacter</taxon>
    </lineage>
</organism>
<dbReference type="STRING" id="465721.ACG33_12915"/>
<comment type="catalytic activity">
    <reaction evidence="1">
        <text>ATP + protein L-histidine = ADP + protein N-phospho-L-histidine.</text>
        <dbReference type="EC" id="2.7.13.3"/>
    </reaction>
</comment>
<evidence type="ECO:0000256" key="3">
    <source>
        <dbReference type="ARBA" id="ARBA00022553"/>
    </source>
</evidence>
<feature type="domain" description="PAC" evidence="8">
    <location>
        <begin position="224"/>
        <end position="276"/>
    </location>
</feature>
<keyword evidence="3 4" id="KW-0597">Phosphoprotein</keyword>
<dbReference type="Pfam" id="PF08447">
    <property type="entry name" value="PAS_3"/>
    <property type="match status" value="1"/>
</dbReference>
<dbReference type="InterPro" id="IPR013655">
    <property type="entry name" value="PAS_fold_3"/>
</dbReference>
<reference evidence="9 10" key="1">
    <citation type="submission" date="2015-06" db="EMBL/GenBank/DDBJ databases">
        <title>A Comprehensive Approach to Explore the Metabolic and Phylogenetic Diversity of Bacterial Steroid Degradation in the Environment: Testosterone as an Example.</title>
        <authorList>
            <person name="Yang F.-C."/>
            <person name="Chen Y.-L."/>
            <person name="Yu C.-P."/>
            <person name="Tang S.-L."/>
            <person name="Wang P.-H."/>
            <person name="Ismail W."/>
            <person name="Wang C.-H."/>
            <person name="Yang C.-Y."/>
            <person name="Chiang Y.-R."/>
        </authorList>
    </citation>
    <scope>NUCLEOTIDE SEQUENCE [LARGE SCALE GENOMIC DNA]</scope>
    <source>
        <strain evidence="9 10">DSM 18526</strain>
    </source>
</reference>
<dbReference type="PANTHER" id="PTHR43065">
    <property type="entry name" value="SENSOR HISTIDINE KINASE"/>
    <property type="match status" value="1"/>
</dbReference>
<dbReference type="InterPro" id="IPR036097">
    <property type="entry name" value="HisK_dim/P_sf"/>
</dbReference>
<dbReference type="Pfam" id="PF02518">
    <property type="entry name" value="HATPase_c"/>
    <property type="match status" value="1"/>
</dbReference>
<accession>A0A127FC29</accession>
<dbReference type="PROSITE" id="PS50112">
    <property type="entry name" value="PAS"/>
    <property type="match status" value="2"/>
</dbReference>
<dbReference type="GO" id="GO:0000155">
    <property type="term" value="F:phosphorelay sensor kinase activity"/>
    <property type="evidence" value="ECO:0007669"/>
    <property type="project" value="InterPro"/>
</dbReference>
<dbReference type="CDD" id="cd00130">
    <property type="entry name" value="PAS"/>
    <property type="match status" value="2"/>
</dbReference>
<dbReference type="SMART" id="SM00448">
    <property type="entry name" value="REC"/>
    <property type="match status" value="1"/>
</dbReference>
<dbReference type="PROSITE" id="PS50113">
    <property type="entry name" value="PAC"/>
    <property type="match status" value="2"/>
</dbReference>
<dbReference type="InterPro" id="IPR001610">
    <property type="entry name" value="PAC"/>
</dbReference>
<dbReference type="SUPFAM" id="SSF47384">
    <property type="entry name" value="Homodimeric domain of signal transducing histidine kinase"/>
    <property type="match status" value="1"/>
</dbReference>
<dbReference type="PROSITE" id="PS50110">
    <property type="entry name" value="RESPONSE_REGULATORY"/>
    <property type="match status" value="1"/>
</dbReference>
<dbReference type="Gene3D" id="3.30.565.10">
    <property type="entry name" value="Histidine kinase-like ATPase, C-terminal domain"/>
    <property type="match status" value="1"/>
</dbReference>
<dbReference type="OrthoDB" id="9772100at2"/>
<evidence type="ECO:0000313" key="10">
    <source>
        <dbReference type="Proteomes" id="UP000070250"/>
    </source>
</evidence>
<dbReference type="SMART" id="SM00388">
    <property type="entry name" value="HisKA"/>
    <property type="match status" value="1"/>
</dbReference>
<feature type="domain" description="Response regulatory" evidence="6">
    <location>
        <begin position="673"/>
        <end position="789"/>
    </location>
</feature>
<protein>
    <recommendedName>
        <fullName evidence="2">histidine kinase</fullName>
        <ecNumber evidence="2">2.7.13.3</ecNumber>
    </recommendedName>
</protein>
<feature type="domain" description="PAS" evidence="7">
    <location>
        <begin position="149"/>
        <end position="221"/>
    </location>
</feature>
<dbReference type="AlphaFoldDB" id="A0A127FC29"/>
<dbReference type="InterPro" id="IPR000014">
    <property type="entry name" value="PAS"/>
</dbReference>
<dbReference type="Pfam" id="PF13188">
    <property type="entry name" value="PAS_8"/>
    <property type="match status" value="1"/>
</dbReference>
<dbReference type="InterPro" id="IPR036890">
    <property type="entry name" value="HATPase_C_sf"/>
</dbReference>
<dbReference type="InterPro" id="IPR035965">
    <property type="entry name" value="PAS-like_dom_sf"/>
</dbReference>
<dbReference type="SUPFAM" id="SSF52172">
    <property type="entry name" value="CheY-like"/>
    <property type="match status" value="1"/>
</dbReference>
<dbReference type="Gene3D" id="1.10.287.130">
    <property type="match status" value="1"/>
</dbReference>
<dbReference type="NCBIfam" id="TIGR00229">
    <property type="entry name" value="sensory_box"/>
    <property type="match status" value="2"/>
</dbReference>
<dbReference type="CDD" id="cd00082">
    <property type="entry name" value="HisKA"/>
    <property type="match status" value="1"/>
</dbReference>
<evidence type="ECO:0000256" key="1">
    <source>
        <dbReference type="ARBA" id="ARBA00000085"/>
    </source>
</evidence>
<evidence type="ECO:0000259" key="5">
    <source>
        <dbReference type="PROSITE" id="PS50109"/>
    </source>
</evidence>
<dbReference type="InterPro" id="IPR005467">
    <property type="entry name" value="His_kinase_dom"/>
</dbReference>
<dbReference type="PRINTS" id="PR00344">
    <property type="entry name" value="BCTRLSENSOR"/>
</dbReference>
<dbReference type="InterPro" id="IPR011006">
    <property type="entry name" value="CheY-like_superfamily"/>
</dbReference>
<dbReference type="Pfam" id="PF08448">
    <property type="entry name" value="PAS_4"/>
    <property type="match status" value="1"/>
</dbReference>
<dbReference type="SUPFAM" id="SSF55874">
    <property type="entry name" value="ATPase domain of HSP90 chaperone/DNA topoisomerase II/histidine kinase"/>
    <property type="match status" value="1"/>
</dbReference>
<feature type="domain" description="PAS" evidence="7">
    <location>
        <begin position="277"/>
        <end position="347"/>
    </location>
</feature>
<dbReference type="InterPro" id="IPR004358">
    <property type="entry name" value="Sig_transdc_His_kin-like_C"/>
</dbReference>
<sequence length="796" mass="87962">MTAAASLSPIPPALDAVLDTLGKLLGYGVLIVDAGDPRRPILYANHCFIELTGHEIKGASDRRVARFITLPADPKLNREFQKALKTGRSFVGDWPIDHKSGTAFLGRIRLCHLQNTFPQEAAPEEDLSPGHILVTLENLSRDRRDAKDVEQRWERAVRGTSDGLYDWDLHSGHVWYAQRFRAILGYDAQEFPDTFLAFQNVLHEDDRVLVLGKIRAHLESRTRLDIRCRVITRQGEIRWCRLRGEAERDAGGRPIRLSGALSDISEQIDAQEALHRSQDFYGTILDSLPLLILYLCREERVVYVNRPAQEFAGRSLGSLRGRAIVEVLGQRIHAQLKPYLGGALQGQVMESQQRYRNALGYLIDLEASFIPHYGDAGEILGCFIAARDLTERRQLEAELRQSQKMEAVGRLTGGIAHDFNNLLSVIIGNMQLLARSLRESPRLLRQADTALSAAMRGANLTRRLLAFARQQVLEPRVVDLNLLIGGMCELLRRTLTGDVEIASDLRTPLWTIRVDPGQMENAVLNLVLNARDAMPAGGIISITTRNRVIGGVRAAQENIAAPAETVQESMPSELVPGDYVMLEVRDGGMGMSEETLKRVFEPFFTTKDVGKGSGLGLSMVYGFVKQSGGHIQIRSQLGEGTSACLYLPRAHEDAPCVEAQEGQEPDLPRGTETILVVEDNAAVRATAVDILSSLGYRVLEAGNAHEALACFERDTDIALVFSDIMLPGGVLGSQLVDEIMARHADVRVLLTSGFSETSVMSRGILVGVIDLLAKPYTLEELARRVRDSLDGKKKEV</sequence>
<evidence type="ECO:0000259" key="7">
    <source>
        <dbReference type="PROSITE" id="PS50112"/>
    </source>
</evidence>
<feature type="modified residue" description="4-aspartylphosphate" evidence="4">
    <location>
        <position position="723"/>
    </location>
</feature>
<dbReference type="SUPFAM" id="SSF55785">
    <property type="entry name" value="PYP-like sensor domain (PAS domain)"/>
    <property type="match status" value="3"/>
</dbReference>
<dbReference type="InterPro" id="IPR003594">
    <property type="entry name" value="HATPase_dom"/>
</dbReference>
<dbReference type="InterPro" id="IPR000700">
    <property type="entry name" value="PAS-assoc_C"/>
</dbReference>
<gene>
    <name evidence="9" type="ORF">ACG33_12915</name>
</gene>
<dbReference type="EMBL" id="CP011971">
    <property type="protein sequence ID" value="AMN47982.1"/>
    <property type="molecule type" value="Genomic_DNA"/>
</dbReference>
<dbReference type="RefSeq" id="WP_066921793.1">
    <property type="nucleotide sequence ID" value="NZ_CP011971.1"/>
</dbReference>
<evidence type="ECO:0000313" key="9">
    <source>
        <dbReference type="EMBL" id="AMN47982.1"/>
    </source>
</evidence>
<dbReference type="SMART" id="SM00091">
    <property type="entry name" value="PAS"/>
    <property type="match status" value="3"/>
</dbReference>
<dbReference type="PROSITE" id="PS50109">
    <property type="entry name" value="HIS_KIN"/>
    <property type="match status" value="1"/>
</dbReference>
<dbReference type="PANTHER" id="PTHR43065:SF49">
    <property type="entry name" value="HISTIDINE KINASE"/>
    <property type="match status" value="1"/>
</dbReference>
<feature type="domain" description="Histidine kinase" evidence="5">
    <location>
        <begin position="414"/>
        <end position="651"/>
    </location>
</feature>
<proteinExistence type="predicted"/>
<keyword evidence="10" id="KW-1185">Reference proteome</keyword>
<dbReference type="Gene3D" id="3.40.50.2300">
    <property type="match status" value="1"/>
</dbReference>
<evidence type="ECO:0000256" key="2">
    <source>
        <dbReference type="ARBA" id="ARBA00012438"/>
    </source>
</evidence>
<dbReference type="Proteomes" id="UP000070250">
    <property type="component" value="Chromosome"/>
</dbReference>
<evidence type="ECO:0000259" key="8">
    <source>
        <dbReference type="PROSITE" id="PS50113"/>
    </source>
</evidence>
<dbReference type="Gene3D" id="3.30.450.20">
    <property type="entry name" value="PAS domain"/>
    <property type="match status" value="3"/>
</dbReference>
<dbReference type="SMART" id="SM00387">
    <property type="entry name" value="HATPase_c"/>
    <property type="match status" value="1"/>
</dbReference>
<feature type="domain" description="PAC" evidence="8">
    <location>
        <begin position="349"/>
        <end position="401"/>
    </location>
</feature>
<dbReference type="Pfam" id="PF00512">
    <property type="entry name" value="HisKA"/>
    <property type="match status" value="1"/>
</dbReference>
<dbReference type="EC" id="2.7.13.3" evidence="2"/>
<dbReference type="SMART" id="SM00086">
    <property type="entry name" value="PAC"/>
    <property type="match status" value="2"/>
</dbReference>
<dbReference type="InterPro" id="IPR001789">
    <property type="entry name" value="Sig_transdc_resp-reg_receiver"/>
</dbReference>
<dbReference type="InterPro" id="IPR003661">
    <property type="entry name" value="HisK_dim/P_dom"/>
</dbReference>
<evidence type="ECO:0000256" key="4">
    <source>
        <dbReference type="PROSITE-ProRule" id="PRU00169"/>
    </source>
</evidence>
<dbReference type="Pfam" id="PF00072">
    <property type="entry name" value="Response_reg"/>
    <property type="match status" value="1"/>
</dbReference>
<dbReference type="KEGG" id="sdf:ACG33_12915"/>